<dbReference type="NCBIfam" id="TIGR01167">
    <property type="entry name" value="LPXTG_anchor"/>
    <property type="match status" value="1"/>
</dbReference>
<feature type="region of interest" description="Disordered" evidence="7">
    <location>
        <begin position="462"/>
        <end position="701"/>
    </location>
</feature>
<dbReference type="SUPFAM" id="SSF49401">
    <property type="entry name" value="Bacterial adhesins"/>
    <property type="match status" value="2"/>
</dbReference>
<feature type="compositionally biased region" description="Low complexity" evidence="7">
    <location>
        <begin position="674"/>
        <end position="694"/>
    </location>
</feature>
<dbReference type="SUPFAM" id="SSF49478">
    <property type="entry name" value="Cna protein B-type domain"/>
    <property type="match status" value="2"/>
</dbReference>
<organism evidence="12 13">
    <name type="scientific">Levilactobacillus namurensis DSM 19117</name>
    <dbReference type="NCBI Taxonomy" id="1423773"/>
    <lineage>
        <taxon>Bacteria</taxon>
        <taxon>Bacillati</taxon>
        <taxon>Bacillota</taxon>
        <taxon>Bacilli</taxon>
        <taxon>Lactobacillales</taxon>
        <taxon>Lactobacillaceae</taxon>
        <taxon>Levilactobacillus</taxon>
    </lineage>
</organism>
<dbReference type="InterPro" id="IPR008456">
    <property type="entry name" value="Collagen-bd_dom"/>
</dbReference>
<dbReference type="STRING" id="1423773.FD30_GL002162"/>
<dbReference type="InterPro" id="IPR011252">
    <property type="entry name" value="Fibrogen-bd_dom1"/>
</dbReference>
<dbReference type="Pfam" id="PF05737">
    <property type="entry name" value="Collagen_bind"/>
    <property type="match status" value="1"/>
</dbReference>
<evidence type="ECO:0000256" key="5">
    <source>
        <dbReference type="ARBA" id="ARBA00022729"/>
    </source>
</evidence>
<dbReference type="Gene3D" id="2.60.40.1280">
    <property type="match status" value="1"/>
</dbReference>
<dbReference type="PANTHER" id="PTHR36108:SF13">
    <property type="entry name" value="COLOSSIN-B-RELATED"/>
    <property type="match status" value="1"/>
</dbReference>
<feature type="domain" description="Collagen binding" evidence="9">
    <location>
        <begin position="159"/>
        <end position="279"/>
    </location>
</feature>
<reference evidence="12 13" key="1">
    <citation type="journal article" date="2015" name="Genome Announc.">
        <title>Expanding the biotechnology potential of lactobacilli through comparative genomics of 213 strains and associated genera.</title>
        <authorList>
            <person name="Sun Z."/>
            <person name="Harris H.M."/>
            <person name="McCann A."/>
            <person name="Guo C."/>
            <person name="Argimon S."/>
            <person name="Zhang W."/>
            <person name="Yang X."/>
            <person name="Jeffery I.B."/>
            <person name="Cooney J.C."/>
            <person name="Kagawa T.F."/>
            <person name="Liu W."/>
            <person name="Song Y."/>
            <person name="Salvetti E."/>
            <person name="Wrobel A."/>
            <person name="Rasinkangas P."/>
            <person name="Parkhill J."/>
            <person name="Rea M.C."/>
            <person name="O'Sullivan O."/>
            <person name="Ritari J."/>
            <person name="Douillard F.P."/>
            <person name="Paul Ross R."/>
            <person name="Yang R."/>
            <person name="Briner A.E."/>
            <person name="Felis G.E."/>
            <person name="de Vos W.M."/>
            <person name="Barrangou R."/>
            <person name="Klaenhammer T.R."/>
            <person name="Caufield P.W."/>
            <person name="Cui Y."/>
            <person name="Zhang H."/>
            <person name="O'Toole P.W."/>
        </authorList>
    </citation>
    <scope>NUCLEOTIDE SEQUENCE [LARGE SCALE GENOMIC DNA]</scope>
    <source>
        <strain evidence="12 13">DSM 19117</strain>
    </source>
</reference>
<evidence type="ECO:0000259" key="9">
    <source>
        <dbReference type="Pfam" id="PF05737"/>
    </source>
</evidence>
<evidence type="ECO:0000313" key="12">
    <source>
        <dbReference type="EMBL" id="KRK74830.1"/>
    </source>
</evidence>
<name>A0A0R1JUC6_9LACO</name>
<evidence type="ECO:0000256" key="1">
    <source>
        <dbReference type="ARBA" id="ARBA00004168"/>
    </source>
</evidence>
<feature type="compositionally biased region" description="Polar residues" evidence="7">
    <location>
        <begin position="467"/>
        <end position="488"/>
    </location>
</feature>
<feature type="domain" description="SDR-like Ig" evidence="11">
    <location>
        <begin position="59"/>
        <end position="145"/>
    </location>
</feature>
<feature type="domain" description="SpaA-like prealbumin fold" evidence="10">
    <location>
        <begin position="302"/>
        <end position="382"/>
    </location>
</feature>
<accession>A0A0R1JUC6</accession>
<dbReference type="Pfam" id="PF17961">
    <property type="entry name" value="Big_8"/>
    <property type="match status" value="1"/>
</dbReference>
<evidence type="ECO:0000256" key="7">
    <source>
        <dbReference type="SAM" id="MobiDB-lite"/>
    </source>
</evidence>
<keyword evidence="5" id="KW-0732">Signal</keyword>
<proteinExistence type="inferred from homology"/>
<protein>
    <submittedName>
        <fullName evidence="12">Outer membrane protein</fullName>
    </submittedName>
</protein>
<dbReference type="PANTHER" id="PTHR36108">
    <property type="entry name" value="COLOSSIN-B-RELATED"/>
    <property type="match status" value="1"/>
</dbReference>
<gene>
    <name evidence="12" type="ORF">FD30_GL002162</name>
</gene>
<dbReference type="Pfam" id="PF17802">
    <property type="entry name" value="SpaA"/>
    <property type="match status" value="2"/>
</dbReference>
<feature type="compositionally biased region" description="Low complexity" evidence="7">
    <location>
        <begin position="489"/>
        <end position="667"/>
    </location>
</feature>
<comment type="similarity">
    <text evidence="2">Belongs to the serine-aspartate repeat-containing protein (SDr) family.</text>
</comment>
<keyword evidence="8" id="KW-1133">Transmembrane helix</keyword>
<dbReference type="InterPro" id="IPR041171">
    <property type="entry name" value="SDR_Ig"/>
</dbReference>
<dbReference type="InterPro" id="IPR008966">
    <property type="entry name" value="Adhesion_dom_sf"/>
</dbReference>
<keyword evidence="8" id="KW-0812">Transmembrane</keyword>
<evidence type="ECO:0000259" key="11">
    <source>
        <dbReference type="Pfam" id="PF17961"/>
    </source>
</evidence>
<comment type="caution">
    <text evidence="12">The sequence shown here is derived from an EMBL/GenBank/DDBJ whole genome shotgun (WGS) entry which is preliminary data.</text>
</comment>
<comment type="subcellular location">
    <subcellularLocation>
        <location evidence="1">Secreted</location>
        <location evidence="1">Cell wall</location>
        <topology evidence="1">Peptidoglycan-anchor</topology>
    </subcellularLocation>
</comment>
<dbReference type="GO" id="GO:0005518">
    <property type="term" value="F:collagen binding"/>
    <property type="evidence" value="ECO:0007669"/>
    <property type="project" value="InterPro"/>
</dbReference>
<sequence>MMHKFVYALFIGLATILFGITLTAPVTTHAAEIQVAGLSAADAIIKDENGQVVTNSTSFDKYQDYTVNYNWSIPNGVKVAGNTSTVTVPSGLEPSSDIAFDIKDANGVTVGTFAIKAGSSTGTITYNQAADSASNRTGSLSFHAKGTSDNNNTGSGWTINKIGWISGQDSKGTPTQLTWNVAFNSKSAAIGNATITDTLGPNQTFIPDSVYAATGDYDANGNFIPDGGTITPTVSVNGSTITFSFTNVNKAVDMYYKTTPQLVNNDGKWTNTATSSNGGTVSATVSWGGSGTGSGSALGTAVLNKTAPDGTKLAGAVYKLVDSTGDVIIPELTTNENGQITINDLNPGTYSLVEVAAPAGYMVNTMPHDFTIVAGDTTPVTVSAVDDKDTDLGGGGSLDQGSVTVTKTGANGVALPGAVFELKDATGTVIKDGLTTDNEGHLYIPGLAAGTYTLVETQAPEGYELNPTPTEFTIPTTGGNQSVTVTDQPTSTAPGTTTPTTPEEPGTTTPEQPGTTTPTEPTTPTNPAIPEEPGTTTPTNPVTPEEPGTTTPTNPATPEEPGTTTPTNPVTPEQPGTTTPTNPTAPEEPGTTVPTTPVTPGEPGTTAPTTPVTPSQPGTTPTAPVAPTTPTVPGTTPETPTTPSEPGTTTPTVPGTTPNTPGMTPSGQGSADNGTGSATAPATSGQGTTTPATTDRLPQTSDQPAPIAVVIGLLMLVGLGGFVWFRKTEK</sequence>
<evidence type="ECO:0000256" key="2">
    <source>
        <dbReference type="ARBA" id="ARBA00007257"/>
    </source>
</evidence>
<dbReference type="EMBL" id="AZDT01000044">
    <property type="protein sequence ID" value="KRK74830.1"/>
    <property type="molecule type" value="Genomic_DNA"/>
</dbReference>
<evidence type="ECO:0000313" key="13">
    <source>
        <dbReference type="Proteomes" id="UP000051162"/>
    </source>
</evidence>
<keyword evidence="8" id="KW-0472">Membrane</keyword>
<dbReference type="GO" id="GO:0007155">
    <property type="term" value="P:cell adhesion"/>
    <property type="evidence" value="ECO:0007669"/>
    <property type="project" value="InterPro"/>
</dbReference>
<dbReference type="Gene3D" id="2.60.40.740">
    <property type="match status" value="1"/>
</dbReference>
<evidence type="ECO:0000256" key="3">
    <source>
        <dbReference type="ARBA" id="ARBA00022512"/>
    </source>
</evidence>
<dbReference type="AlphaFoldDB" id="A0A0R1JUC6"/>
<evidence type="ECO:0000256" key="8">
    <source>
        <dbReference type="SAM" id="Phobius"/>
    </source>
</evidence>
<feature type="transmembrane region" description="Helical" evidence="8">
    <location>
        <begin position="705"/>
        <end position="725"/>
    </location>
</feature>
<dbReference type="InterPro" id="IPR013783">
    <property type="entry name" value="Ig-like_fold"/>
</dbReference>
<evidence type="ECO:0000256" key="4">
    <source>
        <dbReference type="ARBA" id="ARBA00022525"/>
    </source>
</evidence>
<dbReference type="PRINTS" id="PR01217">
    <property type="entry name" value="PRICHEXTENSN"/>
</dbReference>
<dbReference type="Gene3D" id="2.60.40.10">
    <property type="entry name" value="Immunoglobulins"/>
    <property type="match status" value="2"/>
</dbReference>
<evidence type="ECO:0000259" key="10">
    <source>
        <dbReference type="Pfam" id="PF17802"/>
    </source>
</evidence>
<dbReference type="InterPro" id="IPR041033">
    <property type="entry name" value="SpaA_PFL_dom_1"/>
</dbReference>
<keyword evidence="6" id="KW-0572">Peptidoglycan-anchor</keyword>
<feature type="domain" description="SpaA-like prealbumin fold" evidence="10">
    <location>
        <begin position="401"/>
        <end position="488"/>
    </location>
</feature>
<dbReference type="PATRIC" id="fig|1423773.3.peg.2219"/>
<evidence type="ECO:0000256" key="6">
    <source>
        <dbReference type="ARBA" id="ARBA00023088"/>
    </source>
</evidence>
<keyword evidence="13" id="KW-1185">Reference proteome</keyword>
<keyword evidence="4" id="KW-0964">Secreted</keyword>
<dbReference type="Proteomes" id="UP000051162">
    <property type="component" value="Unassembled WGS sequence"/>
</dbReference>
<keyword evidence="3" id="KW-0134">Cell wall</keyword>